<dbReference type="PROSITE" id="PS50102">
    <property type="entry name" value="RRM"/>
    <property type="match status" value="1"/>
</dbReference>
<dbReference type="InterPro" id="IPR048289">
    <property type="entry name" value="RRM2_NsCP33-like"/>
</dbReference>
<sequence length="96" mass="10407">MNNKLFVGSLPFRLTEQELADHFAQAGEVLSAKIIMDKVTGRSKGFGFVEMSTPEEAEKAISMLNGSDLGGRSISADFAKPMEPRAPRQGGGDYRN</sequence>
<evidence type="ECO:0000256" key="2">
    <source>
        <dbReference type="SAM" id="MobiDB-lite"/>
    </source>
</evidence>
<dbReference type="GO" id="GO:0003723">
    <property type="term" value="F:RNA binding"/>
    <property type="evidence" value="ECO:0007669"/>
    <property type="project" value="UniProtKB-KW"/>
</dbReference>
<dbReference type="PANTHER" id="PTHR48027">
    <property type="entry name" value="HETEROGENEOUS NUCLEAR RIBONUCLEOPROTEIN 87F-RELATED"/>
    <property type="match status" value="1"/>
</dbReference>
<dbReference type="EMBL" id="PCYK01000014">
    <property type="protein sequence ID" value="PIR46023.1"/>
    <property type="molecule type" value="Genomic_DNA"/>
</dbReference>
<evidence type="ECO:0000256" key="1">
    <source>
        <dbReference type="ARBA" id="ARBA00022884"/>
    </source>
</evidence>
<protein>
    <submittedName>
        <fullName evidence="4">RNA-binding protein</fullName>
    </submittedName>
</protein>
<feature type="region of interest" description="Disordered" evidence="2">
    <location>
        <begin position="74"/>
        <end position="96"/>
    </location>
</feature>
<keyword evidence="1" id="KW-0694">RNA-binding</keyword>
<dbReference type="AlphaFoldDB" id="A0A2H0RHQ0"/>
<comment type="caution">
    <text evidence="4">The sequence shown here is derived from an EMBL/GenBank/DDBJ whole genome shotgun (WGS) entry which is preliminary data.</text>
</comment>
<dbReference type="Pfam" id="PF00076">
    <property type="entry name" value="RRM_1"/>
    <property type="match status" value="1"/>
</dbReference>
<proteinExistence type="predicted"/>
<evidence type="ECO:0000313" key="5">
    <source>
        <dbReference type="Proteomes" id="UP000230431"/>
    </source>
</evidence>
<name>A0A2H0RHQ0_9BACT</name>
<dbReference type="SUPFAM" id="SSF54928">
    <property type="entry name" value="RNA-binding domain, RBD"/>
    <property type="match status" value="1"/>
</dbReference>
<organism evidence="4 5">
    <name type="scientific">Candidatus Vogelbacteria bacterium CG10_big_fil_rev_8_21_14_0_10_49_38</name>
    <dbReference type="NCBI Taxonomy" id="1975043"/>
    <lineage>
        <taxon>Bacteria</taxon>
        <taxon>Candidatus Vogeliibacteriota</taxon>
    </lineage>
</organism>
<dbReference type="InterPro" id="IPR000504">
    <property type="entry name" value="RRM_dom"/>
</dbReference>
<reference evidence="4 5" key="1">
    <citation type="submission" date="2017-09" db="EMBL/GenBank/DDBJ databases">
        <title>Depth-based differentiation of microbial function through sediment-hosted aquifers and enrichment of novel symbionts in the deep terrestrial subsurface.</title>
        <authorList>
            <person name="Probst A.J."/>
            <person name="Ladd B."/>
            <person name="Jarett J.K."/>
            <person name="Geller-Mcgrath D.E."/>
            <person name="Sieber C.M."/>
            <person name="Emerson J.B."/>
            <person name="Anantharaman K."/>
            <person name="Thomas B.C."/>
            <person name="Malmstrom R."/>
            <person name="Stieglmeier M."/>
            <person name="Klingl A."/>
            <person name="Woyke T."/>
            <person name="Ryan C.M."/>
            <person name="Banfield J.F."/>
        </authorList>
    </citation>
    <scope>NUCLEOTIDE SEQUENCE [LARGE SCALE GENOMIC DNA]</scope>
    <source>
        <strain evidence="4">CG10_big_fil_rev_8_21_14_0_10_49_38</strain>
    </source>
</reference>
<evidence type="ECO:0000313" key="4">
    <source>
        <dbReference type="EMBL" id="PIR46023.1"/>
    </source>
</evidence>
<dbReference type="InterPro" id="IPR012677">
    <property type="entry name" value="Nucleotide-bd_a/b_plait_sf"/>
</dbReference>
<gene>
    <name evidence="4" type="ORF">COV08_01985</name>
</gene>
<feature type="domain" description="RRM" evidence="3">
    <location>
        <begin position="3"/>
        <end position="81"/>
    </location>
</feature>
<dbReference type="Proteomes" id="UP000230431">
    <property type="component" value="Unassembled WGS sequence"/>
</dbReference>
<dbReference type="CDD" id="cd21608">
    <property type="entry name" value="RRM2_NsCP33_like"/>
    <property type="match status" value="1"/>
</dbReference>
<dbReference type="InterPro" id="IPR035979">
    <property type="entry name" value="RBD_domain_sf"/>
</dbReference>
<evidence type="ECO:0000259" key="3">
    <source>
        <dbReference type="PROSITE" id="PS50102"/>
    </source>
</evidence>
<dbReference type="Gene3D" id="3.30.70.330">
    <property type="match status" value="1"/>
</dbReference>
<accession>A0A2H0RHQ0</accession>
<dbReference type="InterPro" id="IPR052462">
    <property type="entry name" value="SLIRP/GR-RBP-like"/>
</dbReference>
<dbReference type="SMART" id="SM00360">
    <property type="entry name" value="RRM"/>
    <property type="match status" value="1"/>
</dbReference>